<feature type="signal peptide" evidence="4">
    <location>
        <begin position="1"/>
        <end position="27"/>
    </location>
</feature>
<dbReference type="GO" id="GO:0046872">
    <property type="term" value="F:metal ion binding"/>
    <property type="evidence" value="ECO:0007669"/>
    <property type="project" value="UniProtKB-KW"/>
</dbReference>
<proteinExistence type="predicted"/>
<keyword evidence="1" id="KW-0378">Hydrolase</keyword>
<keyword evidence="4" id="KW-0732">Signal</keyword>
<name>A0A317CIM2_9GAMM</name>
<reference evidence="6 7" key="1">
    <citation type="submission" date="2018-05" db="EMBL/GenBank/DDBJ databases">
        <title>Leucothrix arctica sp. nov., isolated from Arctic seawater.</title>
        <authorList>
            <person name="Choi A."/>
            <person name="Baek K."/>
        </authorList>
    </citation>
    <scope>NUCLEOTIDE SEQUENCE [LARGE SCALE GENOMIC DNA]</scope>
    <source>
        <strain evidence="6 7">IMCC9719</strain>
    </source>
</reference>
<dbReference type="PANTHER" id="PTHR47572:SF4">
    <property type="entry name" value="LACTONASE DRP35"/>
    <property type="match status" value="1"/>
</dbReference>
<feature type="binding site" evidence="3">
    <location>
        <position position="201"/>
    </location>
    <ligand>
        <name>a divalent metal cation</name>
        <dbReference type="ChEBI" id="CHEBI:60240"/>
    </ligand>
</feature>
<dbReference type="Pfam" id="PF08450">
    <property type="entry name" value="SGL"/>
    <property type="match status" value="1"/>
</dbReference>
<feature type="binding site" evidence="3">
    <location>
        <position position="248"/>
    </location>
    <ligand>
        <name>a divalent metal cation</name>
        <dbReference type="ChEBI" id="CHEBI:60240"/>
    </ligand>
</feature>
<dbReference type="InterPro" id="IPR005511">
    <property type="entry name" value="SMP-30"/>
</dbReference>
<evidence type="ECO:0000256" key="2">
    <source>
        <dbReference type="PIRSR" id="PIRSR605511-1"/>
    </source>
</evidence>
<evidence type="ECO:0000259" key="5">
    <source>
        <dbReference type="Pfam" id="PF08450"/>
    </source>
</evidence>
<evidence type="ECO:0000256" key="3">
    <source>
        <dbReference type="PIRSR" id="PIRSR605511-2"/>
    </source>
</evidence>
<dbReference type="AlphaFoldDB" id="A0A317CIM2"/>
<dbReference type="PANTHER" id="PTHR47572">
    <property type="entry name" value="LIPOPROTEIN-RELATED"/>
    <property type="match status" value="1"/>
</dbReference>
<dbReference type="SUPFAM" id="SSF63829">
    <property type="entry name" value="Calcium-dependent phosphotriesterase"/>
    <property type="match status" value="1"/>
</dbReference>
<evidence type="ECO:0000313" key="6">
    <source>
        <dbReference type="EMBL" id="PWQ96162.1"/>
    </source>
</evidence>
<evidence type="ECO:0000256" key="1">
    <source>
        <dbReference type="ARBA" id="ARBA00022801"/>
    </source>
</evidence>
<comment type="cofactor">
    <cofactor evidence="3">
        <name>Zn(2+)</name>
        <dbReference type="ChEBI" id="CHEBI:29105"/>
    </cofactor>
    <text evidence="3">Binds 1 divalent metal cation per subunit.</text>
</comment>
<dbReference type="Proteomes" id="UP000245506">
    <property type="component" value="Unassembled WGS sequence"/>
</dbReference>
<dbReference type="Gene3D" id="2.120.10.30">
    <property type="entry name" value="TolB, C-terminal domain"/>
    <property type="match status" value="1"/>
</dbReference>
<protein>
    <submittedName>
        <fullName evidence="6">Gluconolactonase</fullName>
    </submittedName>
</protein>
<dbReference type="InterPro" id="IPR051262">
    <property type="entry name" value="SMP-30/CGR1_Lactonase"/>
</dbReference>
<dbReference type="OrthoDB" id="241638at2"/>
<feature type="active site" description="Proton donor/acceptor" evidence="2">
    <location>
        <position position="248"/>
    </location>
</feature>
<comment type="caution">
    <text evidence="6">The sequence shown here is derived from an EMBL/GenBank/DDBJ whole genome shotgun (WGS) entry which is preliminary data.</text>
</comment>
<feature type="binding site" evidence="3">
    <location>
        <position position="146"/>
    </location>
    <ligand>
        <name>substrate</name>
    </ligand>
</feature>
<feature type="binding site" evidence="3">
    <location>
        <position position="54"/>
    </location>
    <ligand>
        <name>a divalent metal cation</name>
        <dbReference type="ChEBI" id="CHEBI:60240"/>
    </ligand>
</feature>
<sequence length="320" mass="35202">MQSMNTFISAFSKASCATLLIFGAAYAGTEQAKTNPLEGMGELKVVASGFKSTEGPVWLSKKNTLLFTDIPGNTIYGLNSDTLTLEKVRSPSDVANGLSLDNEGYLLAAEQKNRSITRMNLTTKEVTPFIEAFEVEGKRYRFNSPNDMAVHANGNVYFTDPPFGLRRDPSKREIDFNGVFVRTPDGNIKVIKEMAQTKNPNGIIFSPNQSTMYLAVSDDESGPILAFDVDAKGELSNEREFARAQNTDGMAMDADGNLYVATRTGIKVWSSEGKEWGRIDLPNNIRTTNCAFGGKEKDTLYITNRSADLYAIKLKVKGHQ</sequence>
<dbReference type="InterPro" id="IPR011042">
    <property type="entry name" value="6-blade_b-propeller_TolB-like"/>
</dbReference>
<feature type="chain" id="PRO_5016433754" evidence="4">
    <location>
        <begin position="28"/>
        <end position="320"/>
    </location>
</feature>
<keyword evidence="3" id="KW-0862">Zinc</keyword>
<keyword evidence="3" id="KW-0479">Metal-binding</keyword>
<dbReference type="GO" id="GO:0016787">
    <property type="term" value="F:hydrolase activity"/>
    <property type="evidence" value="ECO:0007669"/>
    <property type="project" value="UniProtKB-KW"/>
</dbReference>
<keyword evidence="7" id="KW-1185">Reference proteome</keyword>
<dbReference type="EMBL" id="QGKL01000029">
    <property type="protein sequence ID" value="PWQ96162.1"/>
    <property type="molecule type" value="Genomic_DNA"/>
</dbReference>
<gene>
    <name evidence="6" type="ORF">DKT75_09195</name>
</gene>
<evidence type="ECO:0000313" key="7">
    <source>
        <dbReference type="Proteomes" id="UP000245506"/>
    </source>
</evidence>
<dbReference type="PRINTS" id="PR01790">
    <property type="entry name" value="SMP30FAMILY"/>
</dbReference>
<dbReference type="InterPro" id="IPR013658">
    <property type="entry name" value="SGL"/>
</dbReference>
<evidence type="ECO:0000256" key="4">
    <source>
        <dbReference type="SAM" id="SignalP"/>
    </source>
</evidence>
<organism evidence="6 7">
    <name type="scientific">Leucothrix arctica</name>
    <dbReference type="NCBI Taxonomy" id="1481894"/>
    <lineage>
        <taxon>Bacteria</taxon>
        <taxon>Pseudomonadati</taxon>
        <taxon>Pseudomonadota</taxon>
        <taxon>Gammaproteobacteria</taxon>
        <taxon>Thiotrichales</taxon>
        <taxon>Thiotrichaceae</taxon>
        <taxon>Leucothrix</taxon>
    </lineage>
</organism>
<feature type="domain" description="SMP-30/Gluconolactonase/LRE-like region" evidence="5">
    <location>
        <begin position="53"/>
        <end position="303"/>
    </location>
</feature>
<accession>A0A317CIM2</accession>
<dbReference type="RefSeq" id="WP_109823134.1">
    <property type="nucleotide sequence ID" value="NZ_QGKL01000029.1"/>
</dbReference>